<keyword evidence="2" id="KW-0408">Iron</keyword>
<sequence>MGETQAITYCRICEPLCGLEVTVSGGEAVRVRPDREHP</sequence>
<keyword evidence="6" id="KW-1185">Reference proteome</keyword>
<dbReference type="EMBL" id="JBHTIR010003814">
    <property type="protein sequence ID" value="MFD0855838.1"/>
    <property type="molecule type" value="Genomic_DNA"/>
</dbReference>
<organism evidence="5 6">
    <name type="scientific">Actinomadura adrarensis</name>
    <dbReference type="NCBI Taxonomy" id="1819600"/>
    <lineage>
        <taxon>Bacteria</taxon>
        <taxon>Bacillati</taxon>
        <taxon>Actinomycetota</taxon>
        <taxon>Actinomycetes</taxon>
        <taxon>Streptosporangiales</taxon>
        <taxon>Thermomonosporaceae</taxon>
        <taxon>Actinomadura</taxon>
    </lineage>
</organism>
<keyword evidence="1" id="KW-0479">Metal-binding</keyword>
<dbReference type="SUPFAM" id="SSF53706">
    <property type="entry name" value="Formate dehydrogenase/DMSO reductase, domains 1-3"/>
    <property type="match status" value="1"/>
</dbReference>
<dbReference type="Pfam" id="PF04879">
    <property type="entry name" value="Molybdop_Fe4S4"/>
    <property type="match status" value="1"/>
</dbReference>
<dbReference type="Gene3D" id="2.20.25.90">
    <property type="entry name" value="ADC-like domains"/>
    <property type="match status" value="1"/>
</dbReference>
<feature type="domain" description="4Fe-4S Mo/W bis-MGD-type" evidence="4">
    <location>
        <begin position="3"/>
        <end position="38"/>
    </location>
</feature>
<protein>
    <recommendedName>
        <fullName evidence="4">4Fe-4S Mo/W bis-MGD-type domain-containing protein</fullName>
    </recommendedName>
</protein>
<evidence type="ECO:0000256" key="2">
    <source>
        <dbReference type="ARBA" id="ARBA00023004"/>
    </source>
</evidence>
<evidence type="ECO:0000259" key="4">
    <source>
        <dbReference type="PROSITE" id="PS51669"/>
    </source>
</evidence>
<dbReference type="Proteomes" id="UP001597083">
    <property type="component" value="Unassembled WGS sequence"/>
</dbReference>
<evidence type="ECO:0000256" key="1">
    <source>
        <dbReference type="ARBA" id="ARBA00022723"/>
    </source>
</evidence>
<name>A0ABW3CMT4_9ACTN</name>
<evidence type="ECO:0000313" key="6">
    <source>
        <dbReference type="Proteomes" id="UP001597083"/>
    </source>
</evidence>
<keyword evidence="3" id="KW-0411">Iron-sulfur</keyword>
<evidence type="ECO:0000256" key="3">
    <source>
        <dbReference type="ARBA" id="ARBA00023014"/>
    </source>
</evidence>
<evidence type="ECO:0000313" key="5">
    <source>
        <dbReference type="EMBL" id="MFD0855838.1"/>
    </source>
</evidence>
<accession>A0ABW3CMT4</accession>
<reference evidence="6" key="1">
    <citation type="journal article" date="2019" name="Int. J. Syst. Evol. Microbiol.">
        <title>The Global Catalogue of Microorganisms (GCM) 10K type strain sequencing project: providing services to taxonomists for standard genome sequencing and annotation.</title>
        <authorList>
            <consortium name="The Broad Institute Genomics Platform"/>
            <consortium name="The Broad Institute Genome Sequencing Center for Infectious Disease"/>
            <person name="Wu L."/>
            <person name="Ma J."/>
        </authorList>
    </citation>
    <scope>NUCLEOTIDE SEQUENCE [LARGE SCALE GENOMIC DNA]</scope>
    <source>
        <strain evidence="6">JCM 31696</strain>
    </source>
</reference>
<gene>
    <name evidence="5" type="ORF">ACFQ07_26585</name>
</gene>
<feature type="non-terminal residue" evidence="5">
    <location>
        <position position="38"/>
    </location>
</feature>
<proteinExistence type="predicted"/>
<comment type="caution">
    <text evidence="5">The sequence shown here is derived from an EMBL/GenBank/DDBJ whole genome shotgun (WGS) entry which is preliminary data.</text>
</comment>
<dbReference type="PROSITE" id="PS51669">
    <property type="entry name" value="4FE4S_MOW_BIS_MGD"/>
    <property type="match status" value="1"/>
</dbReference>
<dbReference type="InterPro" id="IPR006963">
    <property type="entry name" value="Mopterin_OxRdtase_4Fe-4S_dom"/>
</dbReference>